<evidence type="ECO:0000313" key="4">
    <source>
        <dbReference type="Proteomes" id="UP001408789"/>
    </source>
</evidence>
<name>A0AAP0H743_9ASTR</name>
<dbReference type="AlphaFoldDB" id="A0AAP0H743"/>
<dbReference type="InterPro" id="IPR050942">
    <property type="entry name" value="F-box_BR-signaling"/>
</dbReference>
<feature type="domain" description="KIB1-4 beta-propeller" evidence="2">
    <location>
        <begin position="85"/>
        <end position="358"/>
    </location>
</feature>
<dbReference type="EMBL" id="JBCNJP010000008">
    <property type="protein sequence ID" value="KAK9074446.1"/>
    <property type="molecule type" value="Genomic_DNA"/>
</dbReference>
<protein>
    <submittedName>
        <fullName evidence="3">Uncharacterized protein</fullName>
    </submittedName>
</protein>
<evidence type="ECO:0000259" key="2">
    <source>
        <dbReference type="Pfam" id="PF03478"/>
    </source>
</evidence>
<dbReference type="PANTHER" id="PTHR44259">
    <property type="entry name" value="OS07G0183000 PROTEIN-RELATED"/>
    <property type="match status" value="1"/>
</dbReference>
<dbReference type="Pfam" id="PF03478">
    <property type="entry name" value="Beta-prop_KIB1-4"/>
    <property type="match status" value="1"/>
</dbReference>
<comment type="caution">
    <text evidence="3">The sequence shown here is derived from an EMBL/GenBank/DDBJ whole genome shotgun (WGS) entry which is preliminary data.</text>
</comment>
<dbReference type="Pfam" id="PF00646">
    <property type="entry name" value="F-box"/>
    <property type="match status" value="1"/>
</dbReference>
<evidence type="ECO:0000313" key="3">
    <source>
        <dbReference type="EMBL" id="KAK9074446.1"/>
    </source>
</evidence>
<organism evidence="3 4">
    <name type="scientific">Deinandra increscens subsp. villosa</name>
    <dbReference type="NCBI Taxonomy" id="3103831"/>
    <lineage>
        <taxon>Eukaryota</taxon>
        <taxon>Viridiplantae</taxon>
        <taxon>Streptophyta</taxon>
        <taxon>Embryophyta</taxon>
        <taxon>Tracheophyta</taxon>
        <taxon>Spermatophyta</taxon>
        <taxon>Magnoliopsida</taxon>
        <taxon>eudicotyledons</taxon>
        <taxon>Gunneridae</taxon>
        <taxon>Pentapetalae</taxon>
        <taxon>asterids</taxon>
        <taxon>campanulids</taxon>
        <taxon>Asterales</taxon>
        <taxon>Asteraceae</taxon>
        <taxon>Asteroideae</taxon>
        <taxon>Heliantheae alliance</taxon>
        <taxon>Madieae</taxon>
        <taxon>Madiinae</taxon>
        <taxon>Deinandra</taxon>
    </lineage>
</organism>
<dbReference type="CDD" id="cd09917">
    <property type="entry name" value="F-box_SF"/>
    <property type="match status" value="1"/>
</dbReference>
<evidence type="ECO:0000259" key="1">
    <source>
        <dbReference type="Pfam" id="PF00646"/>
    </source>
</evidence>
<dbReference type="SUPFAM" id="SSF75011">
    <property type="entry name" value="3-carboxy-cis,cis-mucoante lactonizing enzyme"/>
    <property type="match status" value="1"/>
</dbReference>
<feature type="domain" description="F-box" evidence="1">
    <location>
        <begin position="4"/>
        <end position="39"/>
    </location>
</feature>
<dbReference type="InterPro" id="IPR001810">
    <property type="entry name" value="F-box_dom"/>
</dbReference>
<proteinExistence type="predicted"/>
<dbReference type="PANTHER" id="PTHR44259:SF114">
    <property type="entry name" value="OS06G0707300 PROTEIN"/>
    <property type="match status" value="1"/>
</dbReference>
<sequence length="395" mass="45077">MTTWSDLPPEILNTISRNLDFHEDYINFLSVCTSWKLSSKTTIIRHLPSRYPMLMLAENSNTKEDDETDGKRRRFCLLSNGGIIRTLPLPEAHRQRCVSSHGWLLTTGEPEFYTKLVNPLSNTRTDLPKLYMFDEEVYFNLDEWMYYGFCMRKCLLTSPDPSLPEFRVIIVWGKTIGFCRPGDVAWGRIDGWEGNVFDMTFHRMQKRLYVVAALGKIYECDVANDVSCPLTLSRVTTFPRQEFGCLSVPWAYLVEWGCDNLLMIVREREGFKKTDDGYGWYGPYRTNGFRCFVFGLDDGKWSETVSLGDTAVFIGFNSTFVVCGGGCVKPNCIYFTDDLYEPYRGLPEGGGGDVGIYDMFDGRIETIFGSEELGFRGAPPLWLQTCSVPVIKGVK</sequence>
<dbReference type="Proteomes" id="UP001408789">
    <property type="component" value="Unassembled WGS sequence"/>
</dbReference>
<gene>
    <name evidence="3" type="ORF">SSX86_007044</name>
</gene>
<keyword evidence="4" id="KW-1185">Reference proteome</keyword>
<dbReference type="InterPro" id="IPR005174">
    <property type="entry name" value="KIB1-4_b-propeller"/>
</dbReference>
<reference evidence="3 4" key="1">
    <citation type="submission" date="2024-04" db="EMBL/GenBank/DDBJ databases">
        <title>The reference genome of an endangered Asteraceae, Deinandra increscens subsp. villosa, native to the Central Coast of California.</title>
        <authorList>
            <person name="Guilliams M."/>
            <person name="Hasenstab-Lehman K."/>
            <person name="Meyer R."/>
            <person name="Mcevoy S."/>
        </authorList>
    </citation>
    <scope>NUCLEOTIDE SEQUENCE [LARGE SCALE GENOMIC DNA]</scope>
    <source>
        <tissue evidence="3">Leaf</tissue>
    </source>
</reference>
<accession>A0AAP0H743</accession>